<evidence type="ECO:0000259" key="1">
    <source>
        <dbReference type="PROSITE" id="PS51222"/>
    </source>
</evidence>
<accession>A0AAE1K5I2</accession>
<evidence type="ECO:0000313" key="2">
    <source>
        <dbReference type="EMBL" id="KAK4264575.1"/>
    </source>
</evidence>
<dbReference type="SMART" id="SM00767">
    <property type="entry name" value="DCD"/>
    <property type="match status" value="1"/>
</dbReference>
<organism evidence="2 3">
    <name type="scientific">Acacia crassicarpa</name>
    <name type="common">northern wattle</name>
    <dbReference type="NCBI Taxonomy" id="499986"/>
    <lineage>
        <taxon>Eukaryota</taxon>
        <taxon>Viridiplantae</taxon>
        <taxon>Streptophyta</taxon>
        <taxon>Embryophyta</taxon>
        <taxon>Tracheophyta</taxon>
        <taxon>Spermatophyta</taxon>
        <taxon>Magnoliopsida</taxon>
        <taxon>eudicotyledons</taxon>
        <taxon>Gunneridae</taxon>
        <taxon>Pentapetalae</taxon>
        <taxon>rosids</taxon>
        <taxon>fabids</taxon>
        <taxon>Fabales</taxon>
        <taxon>Fabaceae</taxon>
        <taxon>Caesalpinioideae</taxon>
        <taxon>mimosoid clade</taxon>
        <taxon>Acacieae</taxon>
        <taxon>Acacia</taxon>
    </lineage>
</organism>
<dbReference type="PANTHER" id="PTHR46444:SF7">
    <property type="entry name" value="DCD (DEVELOPMENT AND CELL DEATH) DOMAIN PROTEIN"/>
    <property type="match status" value="1"/>
</dbReference>
<dbReference type="Proteomes" id="UP001293593">
    <property type="component" value="Unassembled WGS sequence"/>
</dbReference>
<dbReference type="EMBL" id="JAWXYG010000008">
    <property type="protein sequence ID" value="KAK4264575.1"/>
    <property type="molecule type" value="Genomic_DNA"/>
</dbReference>
<proteinExistence type="predicted"/>
<keyword evidence="3" id="KW-1185">Reference proteome</keyword>
<reference evidence="2" key="1">
    <citation type="submission" date="2023-10" db="EMBL/GenBank/DDBJ databases">
        <title>Chromosome-level genome of the transformable northern wattle, Acacia crassicarpa.</title>
        <authorList>
            <person name="Massaro I."/>
            <person name="Sinha N.R."/>
            <person name="Poethig S."/>
            <person name="Leichty A.R."/>
        </authorList>
    </citation>
    <scope>NUCLEOTIDE SEQUENCE</scope>
    <source>
        <strain evidence="2">Acra3RX</strain>
        <tissue evidence="2">Leaf</tissue>
    </source>
</reference>
<comment type="caution">
    <text evidence="2">The sequence shown here is derived from an EMBL/GenBank/DDBJ whole genome shotgun (WGS) entry which is preliminary data.</text>
</comment>
<gene>
    <name evidence="2" type="ORF">QN277_025734</name>
</gene>
<dbReference type="PANTHER" id="PTHR46444">
    <property type="entry name" value="DCD (DEVELOPMENT AND CELL DEATH) DOMAIN PROTEIN-RELATED"/>
    <property type="match status" value="1"/>
</dbReference>
<protein>
    <recommendedName>
        <fullName evidence="1">DCD domain-containing protein</fullName>
    </recommendedName>
</protein>
<dbReference type="Pfam" id="PF10539">
    <property type="entry name" value="Dev_Cell_Death"/>
    <property type="match status" value="1"/>
</dbReference>
<sequence length="399" mass="44705">MMYYSPRTLYRRDSMPEKEKALNNQEELSGFIFMCNHVTKPECYRFRVFGLPEWRKEVVEKIQPGTCLFLFDCDSKLLYGIYTATSSGKLGIEESAFGGKFPAQVKFKIHQDCLPLPESCFKYVILDNYQKGGHKFSPELNLGQVKSLLLLFRPISINKQIMSTSAPALSVQHQTSESQLHLRALSPAVQNTYSAGNRGSFGGSVPEPQRTYLDMPYQYYQPEYCSLMNMGTMYGPSSQSSLHAYQMNLNPQNDFSSSTVRMGGSYAQSLEDPQHTYIRNPQSNFYSSTVNMGSSQAQSILDPQYVYRSVLNPQPVGYVNPIMQSHASSSANVPYHSDQTGCEYIPEAVTSTAYPYQGVVALTRSEAAEGLRHADQQTGIGYDCYGSSLQTGTDINHQQ</sequence>
<dbReference type="AlphaFoldDB" id="A0AAE1K5I2"/>
<dbReference type="InterPro" id="IPR013989">
    <property type="entry name" value="Dev_and_cell_death_domain"/>
</dbReference>
<feature type="domain" description="DCD" evidence="1">
    <location>
        <begin position="26"/>
        <end position="154"/>
    </location>
</feature>
<dbReference type="PROSITE" id="PS51222">
    <property type="entry name" value="DCD"/>
    <property type="match status" value="1"/>
</dbReference>
<evidence type="ECO:0000313" key="3">
    <source>
        <dbReference type="Proteomes" id="UP001293593"/>
    </source>
</evidence>
<name>A0AAE1K5I2_9FABA</name>